<keyword evidence="11" id="KW-1185">Reference proteome</keyword>
<dbReference type="GO" id="GO:0005886">
    <property type="term" value="C:plasma membrane"/>
    <property type="evidence" value="ECO:0007669"/>
    <property type="project" value="UniProtKB-SubCell"/>
</dbReference>
<dbReference type="RefSeq" id="WP_114278334.1">
    <property type="nucleotide sequence ID" value="NZ_QPJY01000001.1"/>
</dbReference>
<dbReference type="AlphaFoldDB" id="A0A369CLE3"/>
<evidence type="ECO:0000313" key="10">
    <source>
        <dbReference type="EMBL" id="RCX33506.1"/>
    </source>
</evidence>
<sequence length="410" mass="43063">MTAALNRWLRGLLDLLLLLQEHKVRSGLTILGISVGIWALVTLLAVGMGAREYIQGQVGKLGTDLLIVTPGNANDVSSYLNRGVLESLTLADVRALETQIPELALAAPVVQARGELSFRDRRAAGTVVGATPAYFAARDAVPALGRVLTPADAQAQAPVAVLGEEMARRLFSNRNPLGESIRFKGSVLEVVGVLRGKGDSSLGQGRDSEVIVPLSTMQHRIAGVRHVQMIFLKPVSEAVKERVRLQAELVLLTQHTALAQNGLPYTVTDLGQLAAIAGNLVGAMTALLVSIAGVSLVVGGIGVMNVMLASVSERIGEVGIRRAVGATQQHIRSQFLLEAGALTVLGGLVGIVLAALTVALLSGLLPWNAVIDIPAILAVLVASGAIGVFFGYYPARKAAKLTPMEALRYE</sequence>
<keyword evidence="2" id="KW-1003">Cell membrane</keyword>
<name>A0A369CLE3_9GAMM</name>
<dbReference type="EMBL" id="QPJY01000001">
    <property type="protein sequence ID" value="RCX33506.1"/>
    <property type="molecule type" value="Genomic_DNA"/>
</dbReference>
<evidence type="ECO:0000256" key="1">
    <source>
        <dbReference type="ARBA" id="ARBA00004651"/>
    </source>
</evidence>
<feature type="transmembrane region" description="Helical" evidence="7">
    <location>
        <begin position="28"/>
        <end position="50"/>
    </location>
</feature>
<feature type="transmembrane region" description="Helical" evidence="7">
    <location>
        <begin position="373"/>
        <end position="395"/>
    </location>
</feature>
<proteinExistence type="inferred from homology"/>
<dbReference type="Pfam" id="PF12704">
    <property type="entry name" value="MacB_PCD"/>
    <property type="match status" value="1"/>
</dbReference>
<evidence type="ECO:0000259" key="9">
    <source>
        <dbReference type="Pfam" id="PF12704"/>
    </source>
</evidence>
<reference evidence="10 11" key="1">
    <citation type="submission" date="2018-07" db="EMBL/GenBank/DDBJ databases">
        <title>Genomic Encyclopedia of Type Strains, Phase IV (KMG-IV): sequencing the most valuable type-strain genomes for metagenomic binning, comparative biology and taxonomic classification.</title>
        <authorList>
            <person name="Goeker M."/>
        </authorList>
    </citation>
    <scope>NUCLEOTIDE SEQUENCE [LARGE SCALE GENOMIC DNA]</scope>
    <source>
        <strain evidence="10 11">DSM 26407</strain>
    </source>
</reference>
<dbReference type="PANTHER" id="PTHR30572">
    <property type="entry name" value="MEMBRANE COMPONENT OF TRANSPORTER-RELATED"/>
    <property type="match status" value="1"/>
</dbReference>
<dbReference type="OrthoDB" id="9770036at2"/>
<organism evidence="10 11">
    <name type="scientific">Thioalbus denitrificans</name>
    <dbReference type="NCBI Taxonomy" id="547122"/>
    <lineage>
        <taxon>Bacteria</taxon>
        <taxon>Pseudomonadati</taxon>
        <taxon>Pseudomonadota</taxon>
        <taxon>Gammaproteobacteria</taxon>
        <taxon>Chromatiales</taxon>
        <taxon>Ectothiorhodospiraceae</taxon>
        <taxon>Thioalbus</taxon>
    </lineage>
</organism>
<feature type="domain" description="ABC3 transporter permease C-terminal" evidence="8">
    <location>
        <begin position="290"/>
        <end position="403"/>
    </location>
</feature>
<dbReference type="PANTHER" id="PTHR30572:SF4">
    <property type="entry name" value="ABC TRANSPORTER PERMEASE YTRF"/>
    <property type="match status" value="1"/>
</dbReference>
<protein>
    <submittedName>
        <fullName evidence="10">Putative ABC transport system permease protein</fullName>
    </submittedName>
</protein>
<evidence type="ECO:0000313" key="11">
    <source>
        <dbReference type="Proteomes" id="UP000252707"/>
    </source>
</evidence>
<gene>
    <name evidence="10" type="ORF">DFQ59_101811</name>
</gene>
<dbReference type="Proteomes" id="UP000252707">
    <property type="component" value="Unassembled WGS sequence"/>
</dbReference>
<comment type="similarity">
    <text evidence="6">Belongs to the ABC-4 integral membrane protein family.</text>
</comment>
<accession>A0A369CLE3</accession>
<evidence type="ECO:0000256" key="3">
    <source>
        <dbReference type="ARBA" id="ARBA00022692"/>
    </source>
</evidence>
<feature type="transmembrane region" description="Helical" evidence="7">
    <location>
        <begin position="280"/>
        <end position="304"/>
    </location>
</feature>
<evidence type="ECO:0000256" key="4">
    <source>
        <dbReference type="ARBA" id="ARBA00022989"/>
    </source>
</evidence>
<dbReference type="InterPro" id="IPR025857">
    <property type="entry name" value="MacB_PCD"/>
</dbReference>
<evidence type="ECO:0000256" key="7">
    <source>
        <dbReference type="SAM" id="Phobius"/>
    </source>
</evidence>
<keyword evidence="3 7" id="KW-0812">Transmembrane</keyword>
<dbReference type="Pfam" id="PF02687">
    <property type="entry name" value="FtsX"/>
    <property type="match status" value="1"/>
</dbReference>
<comment type="subcellular location">
    <subcellularLocation>
        <location evidence="1">Cell membrane</location>
        <topology evidence="1">Multi-pass membrane protein</topology>
    </subcellularLocation>
</comment>
<dbReference type="InterPro" id="IPR003838">
    <property type="entry name" value="ABC3_permease_C"/>
</dbReference>
<feature type="domain" description="MacB-like periplasmic core" evidence="9">
    <location>
        <begin position="26"/>
        <end position="243"/>
    </location>
</feature>
<keyword evidence="4 7" id="KW-1133">Transmembrane helix</keyword>
<keyword evidence="5 7" id="KW-0472">Membrane</keyword>
<evidence type="ECO:0000259" key="8">
    <source>
        <dbReference type="Pfam" id="PF02687"/>
    </source>
</evidence>
<evidence type="ECO:0000256" key="6">
    <source>
        <dbReference type="ARBA" id="ARBA00038076"/>
    </source>
</evidence>
<evidence type="ECO:0000256" key="5">
    <source>
        <dbReference type="ARBA" id="ARBA00023136"/>
    </source>
</evidence>
<dbReference type="GO" id="GO:0022857">
    <property type="term" value="F:transmembrane transporter activity"/>
    <property type="evidence" value="ECO:0007669"/>
    <property type="project" value="TreeGrafter"/>
</dbReference>
<comment type="caution">
    <text evidence="10">The sequence shown here is derived from an EMBL/GenBank/DDBJ whole genome shotgun (WGS) entry which is preliminary data.</text>
</comment>
<feature type="transmembrane region" description="Helical" evidence="7">
    <location>
        <begin position="335"/>
        <end position="361"/>
    </location>
</feature>
<dbReference type="InterPro" id="IPR050250">
    <property type="entry name" value="Macrolide_Exporter_MacB"/>
</dbReference>
<evidence type="ECO:0000256" key="2">
    <source>
        <dbReference type="ARBA" id="ARBA00022475"/>
    </source>
</evidence>